<dbReference type="PANTHER" id="PTHR30086:SF19">
    <property type="entry name" value="THREONINE EFFLUX PROTEIN"/>
    <property type="match status" value="1"/>
</dbReference>
<keyword evidence="4 6" id="KW-1133">Transmembrane helix</keyword>
<keyword evidence="3 6" id="KW-0812">Transmembrane</keyword>
<feature type="transmembrane region" description="Helical" evidence="6">
    <location>
        <begin position="189"/>
        <end position="210"/>
    </location>
</feature>
<dbReference type="GO" id="GO:0015171">
    <property type="term" value="F:amino acid transmembrane transporter activity"/>
    <property type="evidence" value="ECO:0007669"/>
    <property type="project" value="TreeGrafter"/>
</dbReference>
<feature type="transmembrane region" description="Helical" evidence="6">
    <location>
        <begin position="39"/>
        <end position="60"/>
    </location>
</feature>
<evidence type="ECO:0000256" key="1">
    <source>
        <dbReference type="ARBA" id="ARBA00004651"/>
    </source>
</evidence>
<evidence type="ECO:0000256" key="6">
    <source>
        <dbReference type="SAM" id="Phobius"/>
    </source>
</evidence>
<evidence type="ECO:0000256" key="4">
    <source>
        <dbReference type="ARBA" id="ARBA00022989"/>
    </source>
</evidence>
<feature type="transmembrane region" description="Helical" evidence="6">
    <location>
        <begin position="158"/>
        <end position="177"/>
    </location>
</feature>
<dbReference type="EMBL" id="CP024608">
    <property type="protein sequence ID" value="ATQ73995.1"/>
    <property type="molecule type" value="Genomic_DNA"/>
</dbReference>
<dbReference type="KEGG" id="mass:CR152_05270"/>
<evidence type="ECO:0000256" key="2">
    <source>
        <dbReference type="ARBA" id="ARBA00022475"/>
    </source>
</evidence>
<dbReference type="GO" id="GO:0005886">
    <property type="term" value="C:plasma membrane"/>
    <property type="evidence" value="ECO:0007669"/>
    <property type="project" value="UniProtKB-SubCell"/>
</dbReference>
<feature type="transmembrane region" description="Helical" evidence="6">
    <location>
        <begin position="66"/>
        <end position="86"/>
    </location>
</feature>
<dbReference type="Proteomes" id="UP000229897">
    <property type="component" value="Chromosome"/>
</dbReference>
<comment type="subcellular location">
    <subcellularLocation>
        <location evidence="1">Cell membrane</location>
        <topology evidence="1">Multi-pass membrane protein</topology>
    </subcellularLocation>
</comment>
<feature type="transmembrane region" description="Helical" evidence="6">
    <location>
        <begin position="6"/>
        <end position="27"/>
    </location>
</feature>
<accession>A0A2D2DGB7</accession>
<protein>
    <submittedName>
        <fullName evidence="7">Transporter</fullName>
    </submittedName>
</protein>
<evidence type="ECO:0000313" key="7">
    <source>
        <dbReference type="EMBL" id="ATQ73995.1"/>
    </source>
</evidence>
<gene>
    <name evidence="7" type="ORF">CR152_05270</name>
</gene>
<dbReference type="Pfam" id="PF01810">
    <property type="entry name" value="LysE"/>
    <property type="match status" value="1"/>
</dbReference>
<keyword evidence="8" id="KW-1185">Reference proteome</keyword>
<reference evidence="7" key="1">
    <citation type="submission" date="2017-10" db="EMBL/GenBank/DDBJ databases">
        <title>Massilia psychrophilum sp. nov., a novel purple-pigmented bacterium isolated from Tianshan glacier, Xinjiang Municipality, China.</title>
        <authorList>
            <person name="Wang H."/>
        </authorList>
    </citation>
    <scope>NUCLEOTIDE SEQUENCE [LARGE SCALE GENOMIC DNA]</scope>
    <source>
        <strain evidence="7">B2</strain>
    </source>
</reference>
<name>A0A2D2DGB7_9BURK</name>
<dbReference type="PANTHER" id="PTHR30086">
    <property type="entry name" value="ARGININE EXPORTER PROTEIN ARGO"/>
    <property type="match status" value="1"/>
</dbReference>
<evidence type="ECO:0000256" key="5">
    <source>
        <dbReference type="ARBA" id="ARBA00023136"/>
    </source>
</evidence>
<dbReference type="RefSeq" id="WP_099873983.1">
    <property type="nucleotide sequence ID" value="NZ_CP024608.1"/>
</dbReference>
<dbReference type="InterPro" id="IPR001123">
    <property type="entry name" value="LeuE-type"/>
</dbReference>
<dbReference type="OrthoDB" id="9804822at2"/>
<proteinExistence type="predicted"/>
<sequence length="212" mass="22939">MFSPALVYIMAVISPGPNFILVSRFAASNSISAGIGASLGIWCVGLIFSTSSILGLALLLNQFPALNKIAGILGALYLLYIAYLLIKSALHSKKQQRDNAAAAPVDGAPAAEPSHTFFKSFKMGFITNITNMKTIAFMISIFSSFLAHSSTTMDKVTIIAICSTFEILWYSFVAFVFGQDAIRRIYLRFNSSIDLFLGLVLILFAASNIISL</sequence>
<keyword evidence="2" id="KW-1003">Cell membrane</keyword>
<feature type="transmembrane region" description="Helical" evidence="6">
    <location>
        <begin position="125"/>
        <end position="146"/>
    </location>
</feature>
<evidence type="ECO:0000256" key="3">
    <source>
        <dbReference type="ARBA" id="ARBA00022692"/>
    </source>
</evidence>
<organism evidence="7 8">
    <name type="scientific">Massilia violaceinigra</name>
    <dbReference type="NCBI Taxonomy" id="2045208"/>
    <lineage>
        <taxon>Bacteria</taxon>
        <taxon>Pseudomonadati</taxon>
        <taxon>Pseudomonadota</taxon>
        <taxon>Betaproteobacteria</taxon>
        <taxon>Burkholderiales</taxon>
        <taxon>Oxalobacteraceae</taxon>
        <taxon>Telluria group</taxon>
        <taxon>Massilia</taxon>
    </lineage>
</organism>
<keyword evidence="5 6" id="KW-0472">Membrane</keyword>
<dbReference type="AlphaFoldDB" id="A0A2D2DGB7"/>
<evidence type="ECO:0000313" key="8">
    <source>
        <dbReference type="Proteomes" id="UP000229897"/>
    </source>
</evidence>